<name>A0ABQ5A9S0_9ASTR</name>
<accession>A0ABQ5A9S0</accession>
<evidence type="ECO:0000313" key="3">
    <source>
        <dbReference type="Proteomes" id="UP001151760"/>
    </source>
</evidence>
<protein>
    <submittedName>
        <fullName evidence="2">MAK10-like protein</fullName>
    </submittedName>
</protein>
<sequence length="807" mass="90836">MKVFTDSDYAGNFDDMKSTSAVTWSSKKQSIVALSSTKAEYVAADACACQVIWVRGVLHELILKMEEKTVINCDNTSAIKLSRNLVFHGRCKHIGVRFHFLRDLVSDGVIELQNCGTKEQVADIFTKPLHREVFLKLRDQLGEHGVYYLEVNASVARIDTIRACSVGIETLFSGTKVLKGVVLSMLYSSKSDVKLLEDFKESMKAEFEMSDMGKMRCNVVVNPIIPRCKLRHEAGESVDETLFKQLVGSLMYITTTRLDIQFMGGEGNMRVFTDSDYACDFNDRKSTPGHVILWDGATITWSSKKQSIVALSSIEAEYVAAISCACQCKVHFLRDLVSDGVIELEHYGTKEQVADIFTKPLHRKVFVKLRDQLGFCSTWMDLDGGISDLGSFGEETDKITDLHQILEEVLLTEHGDDVAGIKRRRRDPSSDGVRDLVTASGPSNWLKQLPAGSITTWKDLTTRFLAQFFLPGRTVKLRNDILMFQQHHEEYLSEAWTRLKDLLQKVPQIPLASTLDLKWSPRHSVLLGITSKAFVDVRILVYQIKRMRDGPSKSSHTEAFTDRYSSALPKRHSTFQGGPSTSINAIKAHFNDAIIEPRHPKEPEPTLEDEFNDLHLNLPVLEVLAHAPIYNAILDKYVESLELGKNGSAFVQGETPAKMGDPGIFTLPWIVKDVEVHIGKLKLLNDFYVLDMKKDLETPLLVGRGFLATANAVIDCRMAKIAVGEGIIRLVFSVKGIDLGEEEAPYWTTLEKRESYKLRPSTDKIGAKPPYYARKDFLDCHLPGEWKISRDAELNPFKDTLVFRRMV</sequence>
<evidence type="ECO:0000259" key="1">
    <source>
        <dbReference type="Pfam" id="PF03732"/>
    </source>
</evidence>
<feature type="domain" description="Retrotransposon gag" evidence="1">
    <location>
        <begin position="443"/>
        <end position="508"/>
    </location>
</feature>
<dbReference type="PANTHER" id="PTHR11439:SF517">
    <property type="entry name" value="CYSTEINE-RICH RLK (RECEPTOR-LIKE PROTEIN KINASE) 8"/>
    <property type="match status" value="1"/>
</dbReference>
<dbReference type="InterPro" id="IPR021109">
    <property type="entry name" value="Peptidase_aspartic_dom_sf"/>
</dbReference>
<dbReference type="CDD" id="cd09272">
    <property type="entry name" value="RNase_HI_RT_Ty1"/>
    <property type="match status" value="2"/>
</dbReference>
<dbReference type="Proteomes" id="UP001151760">
    <property type="component" value="Unassembled WGS sequence"/>
</dbReference>
<dbReference type="Gene3D" id="2.40.70.10">
    <property type="entry name" value="Acid Proteases"/>
    <property type="match status" value="1"/>
</dbReference>
<dbReference type="Pfam" id="PF03732">
    <property type="entry name" value="Retrotrans_gag"/>
    <property type="match status" value="1"/>
</dbReference>
<evidence type="ECO:0000313" key="2">
    <source>
        <dbReference type="EMBL" id="GJS98017.1"/>
    </source>
</evidence>
<proteinExistence type="predicted"/>
<gene>
    <name evidence="2" type="ORF">Tco_0819187</name>
</gene>
<dbReference type="EMBL" id="BQNB010012009">
    <property type="protein sequence ID" value="GJS98017.1"/>
    <property type="molecule type" value="Genomic_DNA"/>
</dbReference>
<keyword evidence="3" id="KW-1185">Reference proteome</keyword>
<reference evidence="2" key="1">
    <citation type="journal article" date="2022" name="Int. J. Mol. Sci.">
        <title>Draft Genome of Tanacetum Coccineum: Genomic Comparison of Closely Related Tanacetum-Family Plants.</title>
        <authorList>
            <person name="Yamashiro T."/>
            <person name="Shiraishi A."/>
            <person name="Nakayama K."/>
            <person name="Satake H."/>
        </authorList>
    </citation>
    <scope>NUCLEOTIDE SEQUENCE</scope>
</reference>
<organism evidence="2 3">
    <name type="scientific">Tanacetum coccineum</name>
    <dbReference type="NCBI Taxonomy" id="301880"/>
    <lineage>
        <taxon>Eukaryota</taxon>
        <taxon>Viridiplantae</taxon>
        <taxon>Streptophyta</taxon>
        <taxon>Embryophyta</taxon>
        <taxon>Tracheophyta</taxon>
        <taxon>Spermatophyta</taxon>
        <taxon>Magnoliopsida</taxon>
        <taxon>eudicotyledons</taxon>
        <taxon>Gunneridae</taxon>
        <taxon>Pentapetalae</taxon>
        <taxon>asterids</taxon>
        <taxon>campanulids</taxon>
        <taxon>Asterales</taxon>
        <taxon>Asteraceae</taxon>
        <taxon>Asteroideae</taxon>
        <taxon>Anthemideae</taxon>
        <taxon>Anthemidinae</taxon>
        <taxon>Tanacetum</taxon>
    </lineage>
</organism>
<dbReference type="InterPro" id="IPR005162">
    <property type="entry name" value="Retrotrans_gag_dom"/>
</dbReference>
<reference evidence="2" key="2">
    <citation type="submission" date="2022-01" db="EMBL/GenBank/DDBJ databases">
        <authorList>
            <person name="Yamashiro T."/>
            <person name="Shiraishi A."/>
            <person name="Satake H."/>
            <person name="Nakayama K."/>
        </authorList>
    </citation>
    <scope>NUCLEOTIDE SEQUENCE</scope>
</reference>
<comment type="caution">
    <text evidence="2">The sequence shown here is derived from an EMBL/GenBank/DDBJ whole genome shotgun (WGS) entry which is preliminary data.</text>
</comment>
<dbReference type="PANTHER" id="PTHR11439">
    <property type="entry name" value="GAG-POL-RELATED RETROTRANSPOSON"/>
    <property type="match status" value="1"/>
</dbReference>